<feature type="compositionally biased region" description="Polar residues" evidence="1">
    <location>
        <begin position="686"/>
        <end position="696"/>
    </location>
</feature>
<dbReference type="Gene3D" id="2.30.30.190">
    <property type="entry name" value="CAP Gly-rich-like domain"/>
    <property type="match status" value="1"/>
</dbReference>
<feature type="compositionally biased region" description="Basic and acidic residues" evidence="1">
    <location>
        <begin position="1252"/>
        <end position="1267"/>
    </location>
</feature>
<feature type="region of interest" description="Disordered" evidence="1">
    <location>
        <begin position="1184"/>
        <end position="1303"/>
    </location>
</feature>
<feature type="compositionally biased region" description="Polar residues" evidence="1">
    <location>
        <begin position="1968"/>
        <end position="1994"/>
    </location>
</feature>
<feature type="compositionally biased region" description="Basic and acidic residues" evidence="1">
    <location>
        <begin position="2313"/>
        <end position="2327"/>
    </location>
</feature>
<comment type="caution">
    <text evidence="3">The sequence shown here is derived from an EMBL/GenBank/DDBJ whole genome shotgun (WGS) entry which is preliminary data.</text>
</comment>
<feature type="compositionally biased region" description="Polar residues" evidence="1">
    <location>
        <begin position="532"/>
        <end position="541"/>
    </location>
</feature>
<feature type="compositionally biased region" description="Low complexity" evidence="1">
    <location>
        <begin position="2380"/>
        <end position="2390"/>
    </location>
</feature>
<feature type="region of interest" description="Disordered" evidence="1">
    <location>
        <begin position="1099"/>
        <end position="1172"/>
    </location>
</feature>
<feature type="region of interest" description="Disordered" evidence="1">
    <location>
        <begin position="403"/>
        <end position="462"/>
    </location>
</feature>
<feature type="compositionally biased region" description="Basic and acidic residues" evidence="1">
    <location>
        <begin position="701"/>
        <end position="715"/>
    </location>
</feature>
<feature type="compositionally biased region" description="Polar residues" evidence="1">
    <location>
        <begin position="2146"/>
        <end position="2164"/>
    </location>
</feature>
<feature type="region of interest" description="Disordered" evidence="1">
    <location>
        <begin position="2718"/>
        <end position="2755"/>
    </location>
</feature>
<dbReference type="PANTHER" id="PTHR13958">
    <property type="entry name" value="CENTROSOME-ASSOCIATED PROTEIN 350"/>
    <property type="match status" value="1"/>
</dbReference>
<feature type="compositionally biased region" description="Basic and acidic residues" evidence="1">
    <location>
        <begin position="748"/>
        <end position="761"/>
    </location>
</feature>
<feature type="region of interest" description="Disordered" evidence="1">
    <location>
        <begin position="1550"/>
        <end position="1580"/>
    </location>
</feature>
<feature type="compositionally biased region" description="Basic and acidic residues" evidence="1">
    <location>
        <begin position="2718"/>
        <end position="2728"/>
    </location>
</feature>
<feature type="region of interest" description="Disordered" evidence="1">
    <location>
        <begin position="741"/>
        <end position="788"/>
    </location>
</feature>
<feature type="compositionally biased region" description="Basic and acidic residues" evidence="1">
    <location>
        <begin position="565"/>
        <end position="592"/>
    </location>
</feature>
<feature type="region of interest" description="Disordered" evidence="1">
    <location>
        <begin position="2121"/>
        <end position="2452"/>
    </location>
</feature>
<dbReference type="SMART" id="SM01052">
    <property type="entry name" value="CAP_GLY"/>
    <property type="match status" value="1"/>
</dbReference>
<feature type="compositionally biased region" description="Basic and acidic residues" evidence="1">
    <location>
        <begin position="429"/>
        <end position="450"/>
    </location>
</feature>
<feature type="compositionally biased region" description="Low complexity" evidence="1">
    <location>
        <begin position="1018"/>
        <end position="1028"/>
    </location>
</feature>
<dbReference type="PANTHER" id="PTHR13958:SF3">
    <property type="entry name" value="CAP-GLY DOMAIN-CONTAINING PROTEIN-RELATED"/>
    <property type="match status" value="1"/>
</dbReference>
<dbReference type="SUPFAM" id="SSF74924">
    <property type="entry name" value="Cap-Gly domain"/>
    <property type="match status" value="1"/>
</dbReference>
<feature type="compositionally biased region" description="Basic and acidic residues" evidence="1">
    <location>
        <begin position="142"/>
        <end position="155"/>
    </location>
</feature>
<feature type="region of interest" description="Disordered" evidence="1">
    <location>
        <begin position="1441"/>
        <end position="1517"/>
    </location>
</feature>
<dbReference type="InterPro" id="IPR000938">
    <property type="entry name" value="CAP-Gly_domain"/>
</dbReference>
<dbReference type="GO" id="GO:0005813">
    <property type="term" value="C:centrosome"/>
    <property type="evidence" value="ECO:0007669"/>
    <property type="project" value="InterPro"/>
</dbReference>
<feature type="compositionally biased region" description="Polar residues" evidence="1">
    <location>
        <begin position="2172"/>
        <end position="2194"/>
    </location>
</feature>
<feature type="compositionally biased region" description="Basic and acidic residues" evidence="1">
    <location>
        <begin position="1834"/>
        <end position="1850"/>
    </location>
</feature>
<dbReference type="OrthoDB" id="306254at2759"/>
<dbReference type="CDD" id="cd23767">
    <property type="entry name" value="IQCD"/>
    <property type="match status" value="1"/>
</dbReference>
<dbReference type="Proteomes" id="UP000242188">
    <property type="component" value="Unassembled WGS sequence"/>
</dbReference>
<feature type="compositionally biased region" description="Basic and acidic residues" evidence="1">
    <location>
        <begin position="2092"/>
        <end position="2105"/>
    </location>
</feature>
<proteinExistence type="predicted"/>
<feature type="compositionally biased region" description="Basic and acidic residues" evidence="1">
    <location>
        <begin position="300"/>
        <end position="316"/>
    </location>
</feature>
<feature type="compositionally biased region" description="Polar residues" evidence="1">
    <location>
        <begin position="1877"/>
        <end position="1893"/>
    </location>
</feature>
<feature type="compositionally biased region" description="Polar residues" evidence="1">
    <location>
        <begin position="2328"/>
        <end position="2338"/>
    </location>
</feature>
<feature type="compositionally biased region" description="Basic and acidic residues" evidence="1">
    <location>
        <begin position="2060"/>
        <end position="2082"/>
    </location>
</feature>
<feature type="compositionally biased region" description="Basic and acidic residues" evidence="1">
    <location>
        <begin position="661"/>
        <end position="685"/>
    </location>
</feature>
<feature type="region of interest" description="Disordered" evidence="1">
    <location>
        <begin position="125"/>
        <end position="171"/>
    </location>
</feature>
<feature type="region of interest" description="Disordered" evidence="1">
    <location>
        <begin position="526"/>
        <end position="715"/>
    </location>
</feature>
<feature type="compositionally biased region" description="Basic and acidic residues" evidence="1">
    <location>
        <begin position="1223"/>
        <end position="1239"/>
    </location>
</feature>
<gene>
    <name evidence="3" type="ORF">KP79_PYT04426</name>
</gene>
<feature type="region of interest" description="Disordered" evidence="1">
    <location>
        <begin position="2525"/>
        <end position="2558"/>
    </location>
</feature>
<dbReference type="EMBL" id="NEDP02076704">
    <property type="protein sequence ID" value="OWF35833.1"/>
    <property type="molecule type" value="Genomic_DNA"/>
</dbReference>
<feature type="compositionally biased region" description="Basic and acidic residues" evidence="1">
    <location>
        <begin position="2654"/>
        <end position="2667"/>
    </location>
</feature>
<feature type="compositionally biased region" description="Basic and acidic residues" evidence="1">
    <location>
        <begin position="604"/>
        <end position="613"/>
    </location>
</feature>
<accession>A0A210PH66</accession>
<feature type="compositionally biased region" description="Basic and acidic residues" evidence="1">
    <location>
        <begin position="1711"/>
        <end position="1745"/>
    </location>
</feature>
<dbReference type="GO" id="GO:0034453">
    <property type="term" value="P:microtubule anchoring"/>
    <property type="evidence" value="ECO:0007669"/>
    <property type="project" value="InterPro"/>
</dbReference>
<dbReference type="InterPro" id="IPR036859">
    <property type="entry name" value="CAP-Gly_dom_sf"/>
</dbReference>
<evidence type="ECO:0000313" key="4">
    <source>
        <dbReference type="Proteomes" id="UP000242188"/>
    </source>
</evidence>
<dbReference type="PROSITE" id="PS50245">
    <property type="entry name" value="CAP_GLY_2"/>
    <property type="match status" value="1"/>
</dbReference>
<feature type="compositionally biased region" description="Polar residues" evidence="1">
    <location>
        <begin position="65"/>
        <end position="77"/>
    </location>
</feature>
<feature type="region of interest" description="Disordered" evidence="1">
    <location>
        <begin position="352"/>
        <end position="381"/>
    </location>
</feature>
<feature type="region of interest" description="Disordered" evidence="1">
    <location>
        <begin position="1"/>
        <end position="30"/>
    </location>
</feature>
<dbReference type="PROSITE" id="PS50096">
    <property type="entry name" value="IQ"/>
    <property type="match status" value="1"/>
</dbReference>
<feature type="region of interest" description="Disordered" evidence="1">
    <location>
        <begin position="1834"/>
        <end position="2106"/>
    </location>
</feature>
<organism evidence="3 4">
    <name type="scientific">Mizuhopecten yessoensis</name>
    <name type="common">Japanese scallop</name>
    <name type="synonym">Patinopecten yessoensis</name>
    <dbReference type="NCBI Taxonomy" id="6573"/>
    <lineage>
        <taxon>Eukaryota</taxon>
        <taxon>Metazoa</taxon>
        <taxon>Spiralia</taxon>
        <taxon>Lophotrochozoa</taxon>
        <taxon>Mollusca</taxon>
        <taxon>Bivalvia</taxon>
        <taxon>Autobranchia</taxon>
        <taxon>Pteriomorphia</taxon>
        <taxon>Pectinida</taxon>
        <taxon>Pectinoidea</taxon>
        <taxon>Pectinidae</taxon>
        <taxon>Mizuhopecten</taxon>
    </lineage>
</organism>
<dbReference type="InterPro" id="IPR028750">
    <property type="entry name" value="CEP350/CC187"/>
</dbReference>
<feature type="compositionally biased region" description="Polar residues" evidence="1">
    <location>
        <begin position="1562"/>
        <end position="1580"/>
    </location>
</feature>
<evidence type="ECO:0000259" key="2">
    <source>
        <dbReference type="PROSITE" id="PS50245"/>
    </source>
</evidence>
<feature type="region of interest" description="Disordered" evidence="1">
    <location>
        <begin position="474"/>
        <end position="505"/>
    </location>
</feature>
<feature type="compositionally biased region" description="Basic and acidic residues" evidence="1">
    <location>
        <begin position="1124"/>
        <end position="1134"/>
    </location>
</feature>
<feature type="compositionally biased region" description="Basic and acidic residues" evidence="1">
    <location>
        <begin position="1857"/>
        <end position="1876"/>
    </location>
</feature>
<protein>
    <submittedName>
        <fullName evidence="3">Centrosome-associated protein 350</fullName>
    </submittedName>
</protein>
<feature type="compositionally biased region" description="Polar residues" evidence="1">
    <location>
        <begin position="2403"/>
        <end position="2412"/>
    </location>
</feature>
<feature type="region of interest" description="Disordered" evidence="1">
    <location>
        <begin position="1697"/>
        <end position="1756"/>
    </location>
</feature>
<feature type="compositionally biased region" description="Acidic residues" evidence="1">
    <location>
        <begin position="2287"/>
        <end position="2299"/>
    </location>
</feature>
<feature type="region of interest" description="Disordered" evidence="1">
    <location>
        <begin position="57"/>
        <end position="77"/>
    </location>
</feature>
<reference evidence="3 4" key="1">
    <citation type="journal article" date="2017" name="Nat. Ecol. Evol.">
        <title>Scallop genome provides insights into evolution of bilaterian karyotype and development.</title>
        <authorList>
            <person name="Wang S."/>
            <person name="Zhang J."/>
            <person name="Jiao W."/>
            <person name="Li J."/>
            <person name="Xun X."/>
            <person name="Sun Y."/>
            <person name="Guo X."/>
            <person name="Huan P."/>
            <person name="Dong B."/>
            <person name="Zhang L."/>
            <person name="Hu X."/>
            <person name="Sun X."/>
            <person name="Wang J."/>
            <person name="Zhao C."/>
            <person name="Wang Y."/>
            <person name="Wang D."/>
            <person name="Huang X."/>
            <person name="Wang R."/>
            <person name="Lv J."/>
            <person name="Li Y."/>
            <person name="Zhang Z."/>
            <person name="Liu B."/>
            <person name="Lu W."/>
            <person name="Hui Y."/>
            <person name="Liang J."/>
            <person name="Zhou Z."/>
            <person name="Hou R."/>
            <person name="Li X."/>
            <person name="Liu Y."/>
            <person name="Li H."/>
            <person name="Ning X."/>
            <person name="Lin Y."/>
            <person name="Zhao L."/>
            <person name="Xing Q."/>
            <person name="Dou J."/>
            <person name="Li Y."/>
            <person name="Mao J."/>
            <person name="Guo H."/>
            <person name="Dou H."/>
            <person name="Li T."/>
            <person name="Mu C."/>
            <person name="Jiang W."/>
            <person name="Fu Q."/>
            <person name="Fu X."/>
            <person name="Miao Y."/>
            <person name="Liu J."/>
            <person name="Yu Q."/>
            <person name="Li R."/>
            <person name="Liao H."/>
            <person name="Li X."/>
            <person name="Kong Y."/>
            <person name="Jiang Z."/>
            <person name="Chourrout D."/>
            <person name="Li R."/>
            <person name="Bao Z."/>
        </authorList>
    </citation>
    <scope>NUCLEOTIDE SEQUENCE [LARGE SCALE GENOMIC DNA]</scope>
    <source>
        <strain evidence="3 4">PY_sf001</strain>
    </source>
</reference>
<feature type="compositionally biased region" description="Basic and acidic residues" evidence="1">
    <location>
        <begin position="1896"/>
        <end position="1905"/>
    </location>
</feature>
<sequence>MFKGRKVSDPIVHGTTGGTASGTNRYNGDRDLDRAWNNIGKAKSELRKIEHRLGDVDHRPHLNETGETSITEYPSLDQTYSKTEFPSGAVVDKYGRSAYMRSKAHTGGAADGTRKISRMDDKYREDNDTAAHGSNHNHRGDRRTERDKKSLDRQGRGATGSPKRVDFHEHNEMREVNLDGTYTDLAVGSASNTGPVVDSSSFSQGNITDSVALRNTEIRFINEHQSERTGNDLRWNGRAPFTAFNTNMPPPSSGGSKFTHVSVTVPGSTRATSSVGVAGGATNKVPGALSSALASPIQTRDAHNDRGASDLDRRWEVGSTDSAQSDDRPFSRRFKGSIRDIDSDGLAKLKEKIRKQQEKSSSPVPPEARNPMEGTALETGPRHTLHLDHEPIEQRTYELLLPPDGANSKQPKVRKVAAGPPLPSYKGFSETEVRYKHTEPKPVKTHDIRKKEKRKKTSFKLQEKKPEFFGKYDGREDKVADKPKKMTRVIASSSRKPGKQEVQKKEIITTSSWRAGQELVLRELGPVKVRRTSQTSQTSDLPEQAMHAADIEDEQDADFQMQDFEANKEHASSTAAELERARVLSEEARRVLSDLNYGSEDDDDKGKHGDGARHRSHKSATKRKARSTDLEKQQPMAKHRHYDAQEVRRYIQQQKRARLRQQREDEQKQKEADKIKRKQLEELYNKQKQSAVTSASHNKKVKDVPEGRDGRRSRHRVDETFIHPAGLADLPQHHPFHENRQRMVVSSESEKENRGVNHIEEDMSDDSSTITGDSMEEETTETATPRVEAEKTKVKFTGKTSDKDSETVPNKFSVDGENNIRNVGGFTFNVEGVMSKFSQALHNKGEQLPSNSGLGGSVPSTNNEGAAELQRTRADRIQAIKATAATLQSRIQAEARKITGHDEGSAANPNPNSRWALPPAGGGGAKENDAFVSRYERMIGTDTNYSVFAANLPGAQQASQGDPQGGLDDSSIEPEAAAIRIQAAYRGHTVRQSLTWKLPSGRTMLASHRDEDEDESSISETSTFSDITITEDSENSMSSPPRKIGAGLRDRDFHAGAKRSRPSQEMHIPRPQGQTAKYSWEDPTSDPYSVLNVFARQKRNQVKQRQGPVGEESHVPKSRATIPVKEDEVKRDKTTSQQTAPKPAARSGVKDTRSRSPGMGYRQESSHPVITGLRTSNFASITESLKNKPEVNQTKTASVSFQVGTEKSDDDTLEEDSYLKTADSGDDRKHKPYKYEKKPIKPQPKSSSVKSVRKERSGSDRGHKEGSESDVSLETDRPSYSLHRPSYDASQETGLKFPSRYSPNSLERQFHTELNQLESMEESMRQLTNMERTRAVSMAQQETVSLAQMLKARQQEHSKDMSVLELKAQREMLDATKELNDVRQRSMEVTQTAAEAITRLRSVPTDTKQKTGRKVTVDPRSRSEVTSLLVTDNIRPRKNKMTTSAVESERGVLDSARTATSYTVDSRTGRSRGVITPNSLRTASDTHKNGDSDSSIRSVSGAEARDESRSESIIEDISQASGDDYSVIFDDTMTEDEMEEKSFKAILPSESHRKRAKKHSGDNMSVTSDEGSISSVPNTPRMTLNDLSSFFTGEESFNKFTEDMVRQFMREEELRAQHQGALLRLREKALTEKTKAELAWLDQQRHNLRNKGADDNYPQIIKRQRGLKMRLQEQQAEIKRLQESNKAASLERQRLLKQHTEISRMRKNTQKTKEKLKGNGRLERPSEVHTEDEVSTFDDHKDGASGRKKKDYKSDSEIYTEPKVTHKKSMDDSTALDKLKKIHFDERFLTAREQKLLDRRKNAEELLRWKQRLDHEESRVFKIEQKAIKIWDTQDNRRPEKTPAKDDRRLAKTQAKTVKDDQTDNTKVRQRNDPKESQTASTAQESTIASASVLTAKDESVRRSVTETPRTEIASGSESSPEERLRERDNKDRTANSGSESSIVEEIASISSVDEGSPATPRVRKSRSSAADDTIINDSQYNNDSFEETSVQVTSSKRSGKSPRSPLDRLPQGMLWLSGRTVRHGNRSPFSRYRSSESESEESISHTESYTETQSDFSDYEGRVRALNEELKRRKVEADRLKKERKKRKKEILKNKEVALKKQIEAYDNQIVQLKAELQKEMEHEPVKSSVRPQIKQPKVSPPKSRPQQEVTTPTKKGSTSSISEDSKEGTDSAQSSPSITEDTKQSSPTQKTAPSMPLTKAGSLEKISEASESTISRSRSDNTTRRVLSKPFSNDEASIKTEISEDFDQAAEDSVSERSKSGLFHITKELPPLTAPKSTASVSRVDEDEASYTEDFTVDDGVSASVKLPHSARSDVSDHTEHKQRTVTDNMSEQISEALSVRSEDSHFIQPLDLQGRQEQPDDGYPDQKSPRSYSTTASRPSSGRSLSSQDPNESFDDSDVEPSQTSSVPQVQGDLPSRSGEIGFEDEEEIDDEEETPTASPRDAPTKEMDIMGDFNIGDRVLVTGPRGARSPGILLFKGKVTFAPGIWAGVELEAADGRNDGSHEGIRYFTCHPGHGVLVPGDDLMPAPAIRSPRREGFSSHDDDSITTDDQEDSDLSKVISEAEINVSNFSDGLPSPRAPIDRSQHQKEALTDTITDHILAEVVRDDMNTINRIQGRKTAPSAVAQEPSNRLEVPQPGANTPHMNGSVDSDGERDINQNDKRSQMTEKLTKNLLNDAIDDMITIRNKQRNRQDPLRSGYQDQVFSPTQEIEHVWGRGSQGEKPDNPPRPVSPLPGSTSRATKEGNKELDEGLNDLLFDDKVDEYIDDEIISSPKMNQPPPPYPGLQPELITDTGNLDFQQIQEEVFFAVPHERHEIEEVVSSAVDVFWNQRRYGESLEGLEPPDTYYSTEDNNNDVDSKSRRVFEKLLFDSTGDIIRDIYKEEDQDTTCAWKQTKRTRQKYYRGANPPTTIDVLKPIVQKAVIEILGLNGSRKVDKNRWSVRKKKDHVDNILVEELREEEPDWVNYDDDETAVKMQLTEAIFETLLTDTVQTMNKIYRKKQMLSQQQQ</sequence>
<feature type="compositionally biased region" description="Basic and acidic residues" evidence="1">
    <location>
        <begin position="474"/>
        <end position="484"/>
    </location>
</feature>
<feature type="region of interest" description="Disordered" evidence="1">
    <location>
        <begin position="844"/>
        <end position="863"/>
    </location>
</feature>
<feature type="compositionally biased region" description="Acidic residues" evidence="1">
    <location>
        <begin position="2548"/>
        <end position="2557"/>
    </location>
</feature>
<feature type="compositionally biased region" description="Acidic residues" evidence="1">
    <location>
        <begin position="2425"/>
        <end position="2438"/>
    </location>
</feature>
<keyword evidence="4" id="KW-1185">Reference proteome</keyword>
<dbReference type="STRING" id="6573.A0A210PH66"/>
<feature type="region of interest" description="Disordered" evidence="1">
    <location>
        <begin position="1005"/>
        <end position="1083"/>
    </location>
</feature>
<feature type="compositionally biased region" description="Basic and acidic residues" evidence="1">
    <location>
        <begin position="1503"/>
        <end position="1512"/>
    </location>
</feature>
<evidence type="ECO:0000256" key="1">
    <source>
        <dbReference type="SAM" id="MobiDB-lite"/>
    </source>
</evidence>
<feature type="compositionally biased region" description="Polar residues" evidence="1">
    <location>
        <begin position="848"/>
        <end position="863"/>
    </location>
</feature>
<feature type="compositionally biased region" description="Low complexity" evidence="1">
    <location>
        <begin position="1937"/>
        <end position="1952"/>
    </location>
</feature>
<feature type="domain" description="CAP-Gly" evidence="2">
    <location>
        <begin position="2481"/>
        <end position="2523"/>
    </location>
</feature>
<feature type="region of interest" description="Disordered" evidence="1">
    <location>
        <begin position="292"/>
        <end position="339"/>
    </location>
</feature>
<evidence type="ECO:0000313" key="3">
    <source>
        <dbReference type="EMBL" id="OWF35833.1"/>
    </source>
</evidence>
<feature type="compositionally biased region" description="Basic residues" evidence="1">
    <location>
        <begin position="614"/>
        <end position="625"/>
    </location>
</feature>
<feature type="compositionally biased region" description="Polar residues" evidence="1">
    <location>
        <begin position="1457"/>
        <end position="1466"/>
    </location>
</feature>
<feature type="compositionally biased region" description="Polar residues" evidence="1">
    <location>
        <begin position="1184"/>
        <end position="1205"/>
    </location>
</feature>
<dbReference type="Pfam" id="PF01302">
    <property type="entry name" value="CAP_GLY"/>
    <property type="match status" value="1"/>
</dbReference>
<feature type="compositionally biased region" description="Polar residues" evidence="1">
    <location>
        <begin position="2641"/>
        <end position="2651"/>
    </location>
</feature>
<feature type="compositionally biased region" description="Basic and acidic residues" evidence="1">
    <location>
        <begin position="1921"/>
        <end position="1934"/>
    </location>
</feature>
<name>A0A210PH66_MIZYE</name>
<feature type="region of interest" description="Disordered" evidence="1">
    <location>
        <begin position="2620"/>
        <end position="2667"/>
    </location>
</feature>
<feature type="region of interest" description="Disordered" evidence="1">
    <location>
        <begin position="901"/>
        <end position="924"/>
    </location>
</feature>
<dbReference type="GO" id="GO:0008017">
    <property type="term" value="F:microtubule binding"/>
    <property type="evidence" value="ECO:0007669"/>
    <property type="project" value="InterPro"/>
</dbReference>
<feature type="compositionally biased region" description="Basic and acidic residues" evidence="1">
    <location>
        <begin position="2536"/>
        <end position="2547"/>
    </location>
</feature>
<feature type="compositionally biased region" description="Basic and acidic residues" evidence="1">
    <location>
        <begin position="2743"/>
        <end position="2752"/>
    </location>
</feature>